<organism evidence="2 3">
    <name type="scientific">Bacteroides cellulosilyticus CL02T12C19</name>
    <dbReference type="NCBI Taxonomy" id="997874"/>
    <lineage>
        <taxon>Bacteria</taxon>
        <taxon>Pseudomonadati</taxon>
        <taxon>Bacteroidota</taxon>
        <taxon>Bacteroidia</taxon>
        <taxon>Bacteroidales</taxon>
        <taxon>Bacteroidaceae</taxon>
        <taxon>Bacteroides</taxon>
    </lineage>
</organism>
<dbReference type="Proteomes" id="UP000003741">
    <property type="component" value="Unassembled WGS sequence"/>
</dbReference>
<keyword evidence="1" id="KW-0472">Membrane</keyword>
<comment type="caution">
    <text evidence="2">The sequence shown here is derived from an EMBL/GenBank/DDBJ whole genome shotgun (WGS) entry which is preliminary data.</text>
</comment>
<evidence type="ECO:0000256" key="1">
    <source>
        <dbReference type="SAM" id="Phobius"/>
    </source>
</evidence>
<evidence type="ECO:0000313" key="3">
    <source>
        <dbReference type="Proteomes" id="UP000003741"/>
    </source>
</evidence>
<sequence>MVYTCFYHLSGSHQHRRNVDSPNHRLFYYPVRSPVVYLCRLPVLYGFYFHCPAFIFNYLITHNKMETLN</sequence>
<dbReference type="EMBL" id="AGXG01000024">
    <property type="protein sequence ID" value="EIY35584.1"/>
    <property type="molecule type" value="Genomic_DNA"/>
</dbReference>
<keyword evidence="3" id="KW-1185">Reference proteome</keyword>
<dbReference type="AlphaFoldDB" id="I9FPL9"/>
<accession>I9FPL9</accession>
<keyword evidence="1" id="KW-0812">Transmembrane</keyword>
<gene>
    <name evidence="2" type="ORF">HMPREF1062_01180</name>
</gene>
<proteinExistence type="predicted"/>
<name>I9FPL9_9BACE</name>
<evidence type="ECO:0000313" key="2">
    <source>
        <dbReference type="EMBL" id="EIY35584.1"/>
    </source>
</evidence>
<feature type="transmembrane region" description="Helical" evidence="1">
    <location>
        <begin position="35"/>
        <end position="60"/>
    </location>
</feature>
<reference evidence="2 3" key="1">
    <citation type="submission" date="2012-02" db="EMBL/GenBank/DDBJ databases">
        <title>The Genome Sequence of Bacteroides cellulosilyticus CL02T12C19.</title>
        <authorList>
            <consortium name="The Broad Institute Genome Sequencing Platform"/>
            <person name="Earl A."/>
            <person name="Ward D."/>
            <person name="Feldgarden M."/>
            <person name="Gevers D."/>
            <person name="Zitomersky N.L."/>
            <person name="Coyne M.J."/>
            <person name="Comstock L.E."/>
            <person name="Young S.K."/>
            <person name="Zeng Q."/>
            <person name="Gargeya S."/>
            <person name="Fitzgerald M."/>
            <person name="Haas B."/>
            <person name="Abouelleil A."/>
            <person name="Alvarado L."/>
            <person name="Arachchi H.M."/>
            <person name="Berlin A."/>
            <person name="Chapman S.B."/>
            <person name="Gearin G."/>
            <person name="Goldberg J."/>
            <person name="Griggs A."/>
            <person name="Gujja S."/>
            <person name="Hansen M."/>
            <person name="Heiman D."/>
            <person name="Howarth C."/>
            <person name="Larimer J."/>
            <person name="Lui A."/>
            <person name="MacDonald P.J.P."/>
            <person name="McCowen C."/>
            <person name="Montmayeur A."/>
            <person name="Murphy C."/>
            <person name="Neiman D."/>
            <person name="Pearson M."/>
            <person name="Priest M."/>
            <person name="Roberts A."/>
            <person name="Saif S."/>
            <person name="Shea T."/>
            <person name="Sisk P."/>
            <person name="Stolte C."/>
            <person name="Sykes S."/>
            <person name="Wortman J."/>
            <person name="Nusbaum C."/>
            <person name="Birren B."/>
        </authorList>
    </citation>
    <scope>NUCLEOTIDE SEQUENCE [LARGE SCALE GENOMIC DNA]</scope>
    <source>
        <strain evidence="2 3">CL02T12C19</strain>
    </source>
</reference>
<dbReference type="HOGENOM" id="CLU_2840725_0_0_10"/>
<keyword evidence="1" id="KW-1133">Transmembrane helix</keyword>
<protein>
    <submittedName>
        <fullName evidence="2">Uncharacterized protein</fullName>
    </submittedName>
</protein>